<dbReference type="InterPro" id="IPR024654">
    <property type="entry name" value="Calcineurin-like_PHP_lpxH"/>
</dbReference>
<evidence type="ECO:0000259" key="2">
    <source>
        <dbReference type="Pfam" id="PF12850"/>
    </source>
</evidence>
<organism evidence="3 4">
    <name type="scientific">Neptunomonas antarctica</name>
    <dbReference type="NCBI Taxonomy" id="619304"/>
    <lineage>
        <taxon>Bacteria</taxon>
        <taxon>Pseudomonadati</taxon>
        <taxon>Pseudomonadota</taxon>
        <taxon>Gammaproteobacteria</taxon>
        <taxon>Oceanospirillales</taxon>
        <taxon>Oceanospirillaceae</taxon>
        <taxon>Neptunomonas</taxon>
    </lineage>
</organism>
<dbReference type="CDD" id="cd00838">
    <property type="entry name" value="MPP_superfamily"/>
    <property type="match status" value="1"/>
</dbReference>
<dbReference type="STRING" id="619304.SAMN05421760_109100"/>
<name>A0A1N7NGA3_9GAMM</name>
<dbReference type="Gene3D" id="3.60.21.10">
    <property type="match status" value="1"/>
</dbReference>
<dbReference type="Pfam" id="PF12850">
    <property type="entry name" value="Metallophos_2"/>
    <property type="match status" value="1"/>
</dbReference>
<dbReference type="Proteomes" id="UP000185999">
    <property type="component" value="Unassembled WGS sequence"/>
</dbReference>
<accession>A0A1N7NGA3</accession>
<protein>
    <submittedName>
        <fullName evidence="3">Calcineurin-like phosphoesterase superfamily domain-containing protein</fullName>
    </submittedName>
</protein>
<proteinExistence type="inferred from homology"/>
<keyword evidence="4" id="KW-1185">Reference proteome</keyword>
<evidence type="ECO:0000313" key="3">
    <source>
        <dbReference type="EMBL" id="SIS97268.1"/>
    </source>
</evidence>
<evidence type="ECO:0000313" key="4">
    <source>
        <dbReference type="Proteomes" id="UP000185999"/>
    </source>
</evidence>
<comment type="similarity">
    <text evidence="1">Belongs to the metallophosphoesterase superfamily. YfcE family.</text>
</comment>
<feature type="domain" description="Calcineurin-like phosphoesterase" evidence="2">
    <location>
        <begin position="28"/>
        <end position="208"/>
    </location>
</feature>
<dbReference type="SUPFAM" id="SSF56300">
    <property type="entry name" value="Metallo-dependent phosphatases"/>
    <property type="match status" value="1"/>
</dbReference>
<dbReference type="OrthoDB" id="9813918at2"/>
<evidence type="ECO:0000256" key="1">
    <source>
        <dbReference type="ARBA" id="ARBA00008950"/>
    </source>
</evidence>
<dbReference type="InterPro" id="IPR029052">
    <property type="entry name" value="Metallo-depent_PP-like"/>
</dbReference>
<dbReference type="AlphaFoldDB" id="A0A1N7NGA3"/>
<sequence>MSQFKPLCPPFKPLCSQPLLVFGGPYSNLEATKALLAEAEKMKIPPGNVLCTGDIVAYCASPQETIDLIRDWGISVVLGNCEESFGNDADDCGCGFEEGTTCDVLSAGWFNFSKPRISQANKEWMKQLPRRITFTYSGFECEAVHGGTEHINQFIFASDREDITQQLENTPSDIILGGHCGIPFGQQSGSKAWLNAGVIGMPANDGTQDGWYMLATPVDTGIEISWHRLKYDAKATADSMQQEGLKTSYQPALLSGLWPSMDVLPDIEKAKSGQKLVLSPFVIKTVIKKCEELID</sequence>
<reference evidence="4" key="1">
    <citation type="submission" date="2017-01" db="EMBL/GenBank/DDBJ databases">
        <authorList>
            <person name="Varghese N."/>
            <person name="Submissions S."/>
        </authorList>
    </citation>
    <scope>NUCLEOTIDE SEQUENCE [LARGE SCALE GENOMIC DNA]</scope>
    <source>
        <strain evidence="4">DSM 22306</strain>
    </source>
</reference>
<dbReference type="RefSeq" id="WP_054342148.1">
    <property type="nucleotide sequence ID" value="NZ_FTOE01000009.1"/>
</dbReference>
<gene>
    <name evidence="3" type="ORF">SAMN05421760_109100</name>
</gene>
<dbReference type="EMBL" id="FTOE01000009">
    <property type="protein sequence ID" value="SIS97268.1"/>
    <property type="molecule type" value="Genomic_DNA"/>
</dbReference>